<reference evidence="1" key="1">
    <citation type="submission" date="2022-07" db="EMBL/GenBank/DDBJ databases">
        <title>Genome Sequence of Phlebia brevispora.</title>
        <authorList>
            <person name="Buettner E."/>
        </authorList>
    </citation>
    <scope>NUCLEOTIDE SEQUENCE</scope>
    <source>
        <strain evidence="1">MPL23</strain>
    </source>
</reference>
<evidence type="ECO:0000313" key="2">
    <source>
        <dbReference type="Proteomes" id="UP001148662"/>
    </source>
</evidence>
<gene>
    <name evidence="1" type="ORF">NM688_g4190</name>
</gene>
<name>A0ACC1T3U0_9APHY</name>
<evidence type="ECO:0000313" key="1">
    <source>
        <dbReference type="EMBL" id="KAJ3552360.1"/>
    </source>
</evidence>
<dbReference type="EMBL" id="JANHOG010000670">
    <property type="protein sequence ID" value="KAJ3552360.1"/>
    <property type="molecule type" value="Genomic_DNA"/>
</dbReference>
<accession>A0ACC1T3U0</accession>
<protein>
    <submittedName>
        <fullName evidence="1">Uncharacterized protein</fullName>
    </submittedName>
</protein>
<proteinExistence type="predicted"/>
<comment type="caution">
    <text evidence="1">The sequence shown here is derived from an EMBL/GenBank/DDBJ whole genome shotgun (WGS) entry which is preliminary data.</text>
</comment>
<dbReference type="Proteomes" id="UP001148662">
    <property type="component" value="Unassembled WGS sequence"/>
</dbReference>
<organism evidence="1 2">
    <name type="scientific">Phlebia brevispora</name>
    <dbReference type="NCBI Taxonomy" id="194682"/>
    <lineage>
        <taxon>Eukaryota</taxon>
        <taxon>Fungi</taxon>
        <taxon>Dikarya</taxon>
        <taxon>Basidiomycota</taxon>
        <taxon>Agaricomycotina</taxon>
        <taxon>Agaricomycetes</taxon>
        <taxon>Polyporales</taxon>
        <taxon>Meruliaceae</taxon>
        <taxon>Phlebia</taxon>
    </lineage>
</organism>
<sequence>MLLTRKSHERLSPISSPLSFLSPIFDNYIRNIKSSQSSPTSLHSFGPYEESNSAPHSPVLSISKFLNRSKGNLASSPRSPIIQLNTEPLPVAQPPTLPSTIFALNDDTLFHVMLLADKRTLGRCSQVCRIWYNLAMDALWGDGRHSGILAVLSYMDKFYQEPVDAIFKKRQAMLAASPSPACWKTFENQTGRRICAFTLDLKSLVVDPEFLNLLLASAPDKISLPCLQKFRVIVNQDGPELNFVKKFLTGGIIRHLELEIWDPVLDDKRALRVMQRETERGIPQFRRGSQPAPSAHPLDDLFESIATHTPDLTHLAFAMRDKGQMKKTWDAFLVLVSRLPKLQTLQLPAYTLTPEVIYGLAGHPFLEHLVVYESAAKMHRITLSELCDTPFIPRDRTLRQGLLGGSSALEHLTDLAITATPTQAVSFLNAQQSHKLHGLRVIFCEHFTDAAEASGFFVALAAACPAVRDLKLGPLLSGKTKQLHLSPNYEMLLPLMQCSDLESLEIVAAYTSQFTNEEFTHLVSGWKRLRRLVLDHCHLVPAIPFEEAGLSMGAATFALQRSCPLMVYLFLYVSLDTDCPSELTGVDSHFVGTRSSFQAVNFCIGFSPTCNPGQVARFLGSNFPQTCQINLHNTTRKIFDVMEAVEEQLGWENRRRALNTYINRIVLTQERIKKYRRHVLL</sequence>
<keyword evidence="2" id="KW-1185">Reference proteome</keyword>